<proteinExistence type="predicted"/>
<keyword evidence="2" id="KW-1185">Reference proteome</keyword>
<dbReference type="AlphaFoldDB" id="A0A6M1PEG2"/>
<evidence type="ECO:0000313" key="1">
    <source>
        <dbReference type="EMBL" id="NGM81566.1"/>
    </source>
</evidence>
<protein>
    <submittedName>
        <fullName evidence="1">DUF3888 domain-containing protein</fullName>
    </submittedName>
</protein>
<name>A0A6M1PEG2_9BACL</name>
<reference evidence="1 2" key="1">
    <citation type="submission" date="2020-02" db="EMBL/GenBank/DDBJ databases">
        <authorList>
            <person name="Gao J."/>
            <person name="Sun J."/>
        </authorList>
    </citation>
    <scope>NUCLEOTIDE SEQUENCE [LARGE SCALE GENOMIC DNA]</scope>
    <source>
        <strain evidence="1 2">7124</strain>
    </source>
</reference>
<dbReference type="InterPro" id="IPR024984">
    <property type="entry name" value="DUF3888"/>
</dbReference>
<gene>
    <name evidence="1" type="ORF">G5B47_03970</name>
</gene>
<accession>A0A6M1PEG2</accession>
<sequence>MKIKLRIALLLLSLILIIRPLESKAYPGMHNPKQDSTELQIQDMLMLLLTPAIQDAVNNYYLKYLKEPPLVYPYQIDVVQIERKNGFRSFMLLLTVEVMPVVGPHITVGMDRITFEISAGPTVKLKKYNHIKDFELPPNWKNILRGK</sequence>
<organism evidence="1 2">
    <name type="scientific">Paenibacillus apii</name>
    <dbReference type="NCBI Taxonomy" id="1850370"/>
    <lineage>
        <taxon>Bacteria</taxon>
        <taxon>Bacillati</taxon>
        <taxon>Bacillota</taxon>
        <taxon>Bacilli</taxon>
        <taxon>Bacillales</taxon>
        <taxon>Paenibacillaceae</taxon>
        <taxon>Paenibacillus</taxon>
    </lineage>
</organism>
<comment type="caution">
    <text evidence="1">The sequence shown here is derived from an EMBL/GenBank/DDBJ whole genome shotgun (WGS) entry which is preliminary data.</text>
</comment>
<dbReference type="Proteomes" id="UP000480151">
    <property type="component" value="Unassembled WGS sequence"/>
</dbReference>
<dbReference type="EMBL" id="JAAKGU010000001">
    <property type="protein sequence ID" value="NGM81566.1"/>
    <property type="molecule type" value="Genomic_DNA"/>
</dbReference>
<dbReference type="Pfam" id="PF13027">
    <property type="entry name" value="DUF3888"/>
    <property type="match status" value="1"/>
</dbReference>
<evidence type="ECO:0000313" key="2">
    <source>
        <dbReference type="Proteomes" id="UP000480151"/>
    </source>
</evidence>
<dbReference type="RefSeq" id="WP_165094580.1">
    <property type="nucleotide sequence ID" value="NZ_JAAKGU010000001.1"/>
</dbReference>